<dbReference type="Pfam" id="PF14622">
    <property type="entry name" value="Ribonucleas_3_3"/>
    <property type="match status" value="1"/>
</dbReference>
<sequence>MTKTGSGKHGKAYDSVSDSETLSSLSNLSLSDDDDSTSSGDSSDVEDGEVIESVDDSEERGDFRGEDLSLDQDVLRRLMSEEEVTFDRASAKIPEYSVPTKTITPDYVMAGSGNVQSTGSSSFLNNFKSLLKNIQKMKKERPKLDPPEKILIHSCWRCTQSAGSSSSASTASSSSDDSDSSSDDESTSDDSVDSDDASDDSDTDEDDDCDCDDSDEYSDVEKMNTRQRSSYLLRKEFDRKYKSRAALCEDICFNEPEVVSRYVIFFFHVSTFSATFLGAYGLLCRCSPSAKQSGLRHSVFPGETRIPCCTPNQNNANALHHYVLQVRRPSAPLGEGTRTRIEFGEESFVFQGLSVFFHRELPEVLPRMPVSRWTNEYEFHFEKAPMIDCFTVEELDFFHQYVFVDLLELYDEPLRAFGVDDGCPIYHVMPRFVSERGGCRRLLPMSEVIRYLCDSFKPLVTDNEYERVENCTDAEFTKTLLSKKFQLAVNPKKRPSTIRVDNIKRMNNGIALGIEHKTSPPIAYANLKNPELVEAQRRLSKLRRSQSSLNSGQSEREQLEDINALLKRISELKQQRASALNAIRIIPCTGFYATGLYADITAHILLLVLAVKHARFHWSLLEFEKIIGHNFINRTLIELAFTHPSYKNDFGTNVDHVKTALTNCSFRRYAPFTENNEKKKGFRNLMHIMAQSGSSSAGLSKIAHNERLEYLGDAVVELVVSSRLFFILPHQEEGGLATYRSALVQNRNLAALGKKLRLGDWMMYAHGIDLCDEEDFRKSLANTFEAVLAALYLDAGIEECDRIFANAMFGDDTSVKELWLNVPEHPLKIEQPEGDRMLIESTEELTELTDLENILGFKFQNIRLLAKALTRRNVPYNTLTCGNNQRLEWLGDAVLQLIISDYLYHHFPNHHEGHLSLLRTCLVCNETQSQICEDLGLHYFIIEPPGGGSRTLELSLKDKADLVEALIGAIFVDRGWDYCRAFIYICFLPRLKHFIESKKWNDSKSQLQQCCLALRDVDASDSSVPDMPEYRTIGIEGSTNARHYRVAVYFRNMRLAVGEACTVHLAQMDAAKRALEEYKEMFSSLSKNNVKNAANAFMKKLQEAQDRPSTYFPNKQDRSRPPSLLGSATPILPSFGTGHNSTPGTSLFGAPPVQPQRQLREASPLVKQMLKSVADSYRQFSAASSLQGAMLQQPLQPRTSLMTPSLSQVFNPISTMPSYGPLSMGLTPSFGSPVPALGGVGFTPPLFQMTPQFLNSPSVSTVGRNVLQFGPIVQASTAPKPQPLISKAAETEAGSSTQSDVKRLHSAARRGMKRRRDSDVGPHRRGPHRRESDNGLPTGSKEGMKLPKNRSKYRNSSK</sequence>
<dbReference type="InterPro" id="IPR011907">
    <property type="entry name" value="RNase_III"/>
</dbReference>
<feature type="region of interest" description="Disordered" evidence="7">
    <location>
        <begin position="1287"/>
        <end position="1358"/>
    </location>
</feature>
<keyword evidence="3" id="KW-0255">Endonuclease</keyword>
<feature type="region of interest" description="Disordered" evidence="7">
    <location>
        <begin position="1"/>
        <end position="69"/>
    </location>
</feature>
<feature type="compositionally biased region" description="Basic residues" evidence="7">
    <location>
        <begin position="1304"/>
        <end position="1315"/>
    </location>
</feature>
<evidence type="ECO:0000259" key="8">
    <source>
        <dbReference type="PROSITE" id="PS50142"/>
    </source>
</evidence>
<feature type="compositionally biased region" description="Basic residues" evidence="7">
    <location>
        <begin position="1347"/>
        <end position="1358"/>
    </location>
</feature>
<keyword evidence="5" id="KW-0694">RNA-binding</keyword>
<dbReference type="EMBL" id="CATQJL010000001">
    <property type="protein sequence ID" value="CAJ0589953.1"/>
    <property type="molecule type" value="Genomic_DNA"/>
</dbReference>
<evidence type="ECO:0000256" key="1">
    <source>
        <dbReference type="ARBA" id="ARBA00010183"/>
    </source>
</evidence>
<dbReference type="GO" id="GO:0006364">
    <property type="term" value="P:rRNA processing"/>
    <property type="evidence" value="ECO:0007669"/>
    <property type="project" value="InterPro"/>
</dbReference>
<evidence type="ECO:0000313" key="10">
    <source>
        <dbReference type="Proteomes" id="UP001176961"/>
    </source>
</evidence>
<feature type="coiled-coil region" evidence="6">
    <location>
        <begin position="555"/>
        <end position="582"/>
    </location>
</feature>
<feature type="compositionally biased region" description="Acidic residues" evidence="7">
    <location>
        <begin position="43"/>
        <end position="59"/>
    </location>
</feature>
<comment type="caution">
    <text evidence="9">The sequence shown here is derived from an EMBL/GenBank/DDBJ whole genome shotgun (WGS) entry which is preliminary data.</text>
</comment>
<feature type="compositionally biased region" description="Acidic residues" evidence="7">
    <location>
        <begin position="176"/>
        <end position="218"/>
    </location>
</feature>
<reference evidence="9" key="1">
    <citation type="submission" date="2023-07" db="EMBL/GenBank/DDBJ databases">
        <authorList>
            <consortium name="CYATHOMIX"/>
        </authorList>
    </citation>
    <scope>NUCLEOTIDE SEQUENCE</scope>
    <source>
        <strain evidence="9">N/A</strain>
    </source>
</reference>
<keyword evidence="6" id="KW-0175">Coiled coil</keyword>
<dbReference type="SUPFAM" id="SSF54768">
    <property type="entry name" value="dsRNA-binding domain-like"/>
    <property type="match status" value="1"/>
</dbReference>
<feature type="compositionally biased region" description="Basic and acidic residues" evidence="7">
    <location>
        <begin position="60"/>
        <end position="69"/>
    </location>
</feature>
<dbReference type="InterPro" id="IPR058938">
    <property type="entry name" value="Helical_CED_Drosha"/>
</dbReference>
<dbReference type="GO" id="GO:0031054">
    <property type="term" value="P:pre-miRNA processing"/>
    <property type="evidence" value="ECO:0007669"/>
    <property type="project" value="InterPro"/>
</dbReference>
<evidence type="ECO:0000256" key="4">
    <source>
        <dbReference type="ARBA" id="ARBA00022801"/>
    </source>
</evidence>
<dbReference type="GO" id="GO:0004525">
    <property type="term" value="F:ribonuclease III activity"/>
    <property type="evidence" value="ECO:0007669"/>
    <property type="project" value="InterPro"/>
</dbReference>
<dbReference type="InterPro" id="IPR014720">
    <property type="entry name" value="dsRBD_dom"/>
</dbReference>
<gene>
    <name evidence="9" type="ORF">CYNAS_LOCUS1936</name>
</gene>
<dbReference type="PROSITE" id="PS50142">
    <property type="entry name" value="RNASE_3_2"/>
    <property type="match status" value="2"/>
</dbReference>
<dbReference type="CDD" id="cd19877">
    <property type="entry name" value="DSRM_RNAse_III_meta_like"/>
    <property type="match status" value="1"/>
</dbReference>
<dbReference type="GO" id="GO:0003725">
    <property type="term" value="F:double-stranded RNA binding"/>
    <property type="evidence" value="ECO:0007669"/>
    <property type="project" value="TreeGrafter"/>
</dbReference>
<dbReference type="PANTHER" id="PTHR11207">
    <property type="entry name" value="RIBONUCLEASE III"/>
    <property type="match status" value="1"/>
</dbReference>
<feature type="region of interest" description="Disordered" evidence="7">
    <location>
        <begin position="1104"/>
        <end position="1124"/>
    </location>
</feature>
<proteinExistence type="inferred from homology"/>
<dbReference type="InterPro" id="IPR044442">
    <property type="entry name" value="RNAse_III_DSRM__animal"/>
</dbReference>
<dbReference type="Pfam" id="PF00035">
    <property type="entry name" value="dsrm"/>
    <property type="match status" value="1"/>
</dbReference>
<dbReference type="SMART" id="SM00358">
    <property type="entry name" value="DSRM"/>
    <property type="match status" value="1"/>
</dbReference>
<feature type="domain" description="RNase III" evidence="8">
    <location>
        <begin position="620"/>
        <end position="796"/>
    </location>
</feature>
<evidence type="ECO:0000313" key="9">
    <source>
        <dbReference type="EMBL" id="CAJ0589953.1"/>
    </source>
</evidence>
<dbReference type="CDD" id="cd00593">
    <property type="entry name" value="RIBOc"/>
    <property type="match status" value="2"/>
</dbReference>
<dbReference type="PROSITE" id="PS00517">
    <property type="entry name" value="RNASE_3_1"/>
    <property type="match status" value="2"/>
</dbReference>
<dbReference type="SMART" id="SM00535">
    <property type="entry name" value="RIBOc"/>
    <property type="match status" value="2"/>
</dbReference>
<dbReference type="Pfam" id="PF00636">
    <property type="entry name" value="Ribonuclease_3"/>
    <property type="match status" value="1"/>
</dbReference>
<dbReference type="SUPFAM" id="SSF69065">
    <property type="entry name" value="RNase III domain-like"/>
    <property type="match status" value="2"/>
</dbReference>
<evidence type="ECO:0000256" key="7">
    <source>
        <dbReference type="SAM" id="MobiDB-lite"/>
    </source>
</evidence>
<keyword evidence="10" id="KW-1185">Reference proteome</keyword>
<dbReference type="Pfam" id="PF26050">
    <property type="entry name" value="Helical_CED_Drosha"/>
    <property type="match status" value="1"/>
</dbReference>
<evidence type="ECO:0000256" key="6">
    <source>
        <dbReference type="SAM" id="Coils"/>
    </source>
</evidence>
<dbReference type="InterPro" id="IPR000999">
    <property type="entry name" value="RNase_III_dom"/>
</dbReference>
<evidence type="ECO:0000256" key="3">
    <source>
        <dbReference type="ARBA" id="ARBA00022759"/>
    </source>
</evidence>
<accession>A0AA36DLU4</accession>
<dbReference type="FunFam" id="1.10.1520.10:FF:000002">
    <property type="entry name" value="Drosha ribonuclease III"/>
    <property type="match status" value="1"/>
</dbReference>
<feature type="domain" description="RNase III" evidence="8">
    <location>
        <begin position="848"/>
        <end position="975"/>
    </location>
</feature>
<feature type="compositionally biased region" description="Basic residues" evidence="7">
    <location>
        <begin position="1"/>
        <end position="10"/>
    </location>
</feature>
<dbReference type="Gene3D" id="3.30.160.20">
    <property type="match status" value="1"/>
</dbReference>
<dbReference type="GO" id="GO:0005634">
    <property type="term" value="C:nucleus"/>
    <property type="evidence" value="ECO:0007669"/>
    <property type="project" value="TreeGrafter"/>
</dbReference>
<keyword evidence="4" id="KW-0378">Hydrolase</keyword>
<name>A0AA36DLU4_CYLNA</name>
<feature type="region of interest" description="Disordered" evidence="7">
    <location>
        <begin position="162"/>
        <end position="225"/>
    </location>
</feature>
<dbReference type="InterPro" id="IPR036389">
    <property type="entry name" value="RNase_III_sf"/>
</dbReference>
<feature type="compositionally biased region" description="Low complexity" evidence="7">
    <location>
        <begin position="14"/>
        <end position="30"/>
    </location>
</feature>
<dbReference type="Gene3D" id="1.10.1520.10">
    <property type="entry name" value="Ribonuclease III domain"/>
    <property type="match status" value="2"/>
</dbReference>
<evidence type="ECO:0000256" key="5">
    <source>
        <dbReference type="ARBA" id="ARBA00022884"/>
    </source>
</evidence>
<feature type="compositionally biased region" description="Low complexity" evidence="7">
    <location>
        <begin position="164"/>
        <end position="175"/>
    </location>
</feature>
<dbReference type="Proteomes" id="UP001176961">
    <property type="component" value="Unassembled WGS sequence"/>
</dbReference>
<keyword evidence="2" id="KW-0540">Nuclease</keyword>
<protein>
    <recommendedName>
        <fullName evidence="8">RNase III domain-containing protein</fullName>
    </recommendedName>
</protein>
<organism evidence="9 10">
    <name type="scientific">Cylicocyclus nassatus</name>
    <name type="common">Nematode worm</name>
    <dbReference type="NCBI Taxonomy" id="53992"/>
    <lineage>
        <taxon>Eukaryota</taxon>
        <taxon>Metazoa</taxon>
        <taxon>Ecdysozoa</taxon>
        <taxon>Nematoda</taxon>
        <taxon>Chromadorea</taxon>
        <taxon>Rhabditida</taxon>
        <taxon>Rhabditina</taxon>
        <taxon>Rhabditomorpha</taxon>
        <taxon>Strongyloidea</taxon>
        <taxon>Strongylidae</taxon>
        <taxon>Cylicocyclus</taxon>
    </lineage>
</organism>
<dbReference type="HAMAP" id="MF_00104">
    <property type="entry name" value="RNase_III"/>
    <property type="match status" value="1"/>
</dbReference>
<evidence type="ECO:0000256" key="2">
    <source>
        <dbReference type="ARBA" id="ARBA00022722"/>
    </source>
</evidence>
<dbReference type="PANTHER" id="PTHR11207:SF0">
    <property type="entry name" value="RIBONUCLEASE 3"/>
    <property type="match status" value="1"/>
</dbReference>
<comment type="similarity">
    <text evidence="1">Belongs to the ribonuclease III family.</text>
</comment>